<dbReference type="Proteomes" id="UP001154322">
    <property type="component" value="Unassembled WGS sequence"/>
</dbReference>
<feature type="chain" id="PRO_5045154215" evidence="1">
    <location>
        <begin position="30"/>
        <end position="241"/>
    </location>
</feature>
<evidence type="ECO:0000256" key="1">
    <source>
        <dbReference type="SAM" id="SignalP"/>
    </source>
</evidence>
<keyword evidence="2" id="KW-0255">Endonuclease</keyword>
<feature type="signal peptide" evidence="1">
    <location>
        <begin position="1"/>
        <end position="29"/>
    </location>
</feature>
<proteinExistence type="predicted"/>
<name>A0ABM9FWP1_9BACL</name>
<evidence type="ECO:0000313" key="3">
    <source>
        <dbReference type="Proteomes" id="UP001154322"/>
    </source>
</evidence>
<accession>A0ABM9FWP1</accession>
<keyword evidence="1" id="KW-0732">Signal</keyword>
<sequence length="241" mass="26469">MLKKKFNVTGLLAFLSLALVFLTSVSASANTRFVSSEVPTYFACEDIKGEVSYEKDENGKIVKKVIKVSDVEGYAKQFGITLPSPDAEIYHISPVTEMMNITNEPTPTSTYQPLWVGELYIKNIEGPREACGSQVIRLSYFDYPGGTMSVTESVQASYGGSVSVSAELVSAAVNFNVTNTFTVSDTQNIQVPYGKRAKVTAYPTSQVYQYDVYKKGILSDSYEGYGYAEKPVGVCFNVIIY</sequence>
<keyword evidence="3" id="KW-1185">Reference proteome</keyword>
<organism evidence="2 3">
    <name type="scientific">Paenibacillus melissococcoides</name>
    <dbReference type="NCBI Taxonomy" id="2912268"/>
    <lineage>
        <taxon>Bacteria</taxon>
        <taxon>Bacillati</taxon>
        <taxon>Bacillota</taxon>
        <taxon>Bacilli</taxon>
        <taxon>Bacillales</taxon>
        <taxon>Paenibacillaceae</taxon>
        <taxon>Paenibacillus</taxon>
    </lineage>
</organism>
<comment type="caution">
    <text evidence="2">The sequence shown here is derived from an EMBL/GenBank/DDBJ whole genome shotgun (WGS) entry which is preliminary data.</text>
</comment>
<evidence type="ECO:0000313" key="2">
    <source>
        <dbReference type="EMBL" id="CAH8243589.1"/>
    </source>
</evidence>
<reference evidence="2" key="1">
    <citation type="submission" date="2022-06" db="EMBL/GenBank/DDBJ databases">
        <authorList>
            <person name="Dietemann V."/>
            <person name="Ory F."/>
            <person name="Dainat B."/>
            <person name="Oberhansli S."/>
        </authorList>
    </citation>
    <scope>NUCLEOTIDE SEQUENCE</scope>
    <source>
        <strain evidence="2">Ena-SAMPLE-TAB-26-04-2022-14:26:32:270-5432</strain>
    </source>
</reference>
<keyword evidence="2" id="KW-0540">Nuclease</keyword>
<keyword evidence="2" id="KW-0378">Hydrolase</keyword>
<dbReference type="RefSeq" id="WP_213428922.1">
    <property type="nucleotide sequence ID" value="NZ_AP031286.1"/>
</dbReference>
<gene>
    <name evidence="2" type="ORF">WJ0W_000828</name>
</gene>
<dbReference type="EMBL" id="CALYLO010000001">
    <property type="protein sequence ID" value="CAH8243589.1"/>
    <property type="molecule type" value="Genomic_DNA"/>
</dbReference>
<protein>
    <submittedName>
        <fullName evidence="2">Restriction endonuclease</fullName>
    </submittedName>
</protein>
<dbReference type="GO" id="GO:0004519">
    <property type="term" value="F:endonuclease activity"/>
    <property type="evidence" value="ECO:0007669"/>
    <property type="project" value="UniProtKB-KW"/>
</dbReference>